<organism evidence="1 2">
    <name type="scientific">Halogeometricum salsisoli</name>
    <dbReference type="NCBI Taxonomy" id="2950536"/>
    <lineage>
        <taxon>Archaea</taxon>
        <taxon>Methanobacteriati</taxon>
        <taxon>Methanobacteriota</taxon>
        <taxon>Stenosarchaea group</taxon>
        <taxon>Halobacteria</taxon>
        <taxon>Halobacteriales</taxon>
        <taxon>Haloferacaceae</taxon>
        <taxon>Halogeometricum</taxon>
    </lineage>
</organism>
<protein>
    <submittedName>
        <fullName evidence="1">Uncharacterized protein</fullName>
    </submittedName>
</protein>
<evidence type="ECO:0000313" key="1">
    <source>
        <dbReference type="EMBL" id="MDS0301351.1"/>
    </source>
</evidence>
<proteinExistence type="predicted"/>
<name>A0ABU2GKK9_9EURY</name>
<dbReference type="PROSITE" id="PS51257">
    <property type="entry name" value="PROKAR_LIPOPROTEIN"/>
    <property type="match status" value="1"/>
</dbReference>
<evidence type="ECO:0000313" key="2">
    <source>
        <dbReference type="Proteomes" id="UP001257060"/>
    </source>
</evidence>
<gene>
    <name evidence="1" type="ORF">NDI76_21700</name>
</gene>
<sequence length="155" mass="16646">MLSRRELLVGVAGSLSLSAGCLGEENIARCSSQGVGSGSQHLRRVAPIEGDEQVALGILVSDQAVTEETYHAIRVRDIDNNLITSIPLSNNRDMSGLDPEDYSIFSSEEGELYAVPLGHPPVHGEYTVSLVDSDDDVRATERLQFNCYADGGTLP</sequence>
<keyword evidence="2" id="KW-1185">Reference proteome</keyword>
<dbReference type="Proteomes" id="UP001257060">
    <property type="component" value="Unassembled WGS sequence"/>
</dbReference>
<accession>A0ABU2GKK9</accession>
<dbReference type="RefSeq" id="WP_310926233.1">
    <property type="nucleotide sequence ID" value="NZ_JAMQOP010000006.1"/>
</dbReference>
<dbReference type="EMBL" id="JAMQOP010000006">
    <property type="protein sequence ID" value="MDS0301351.1"/>
    <property type="molecule type" value="Genomic_DNA"/>
</dbReference>
<comment type="caution">
    <text evidence="1">The sequence shown here is derived from an EMBL/GenBank/DDBJ whole genome shotgun (WGS) entry which is preliminary data.</text>
</comment>
<reference evidence="1 2" key="1">
    <citation type="submission" date="2022-06" db="EMBL/GenBank/DDBJ databases">
        <title>Halogeometricum sp. a new haloarchaeum isolate from saline soil.</title>
        <authorList>
            <person name="Strakova D."/>
            <person name="Galisteo C."/>
            <person name="Sanchez-Porro C."/>
            <person name="Ventosa A."/>
        </authorList>
    </citation>
    <scope>NUCLEOTIDE SEQUENCE [LARGE SCALE GENOMIC DNA]</scope>
    <source>
        <strain evidence="1 2">S1BR25-6</strain>
    </source>
</reference>